<feature type="transmembrane region" description="Helical" evidence="6">
    <location>
        <begin position="518"/>
        <end position="536"/>
    </location>
</feature>
<keyword evidence="3 6" id="KW-1133">Transmembrane helix</keyword>
<dbReference type="PRINTS" id="PR01000">
    <property type="entry name" value="SREBPS2PTASE"/>
</dbReference>
<dbReference type="PANTHER" id="PTHR13325">
    <property type="entry name" value="PROTEASE M50 MEMBRANE-BOUND TRANSCRIPTION FACTOR SITE 2 PROTEASE"/>
    <property type="match status" value="1"/>
</dbReference>
<feature type="domain" description="Peptidase M50" evidence="7">
    <location>
        <begin position="169"/>
        <end position="478"/>
    </location>
</feature>
<evidence type="ECO:0000256" key="1">
    <source>
        <dbReference type="ARBA" id="ARBA00004127"/>
    </source>
</evidence>
<dbReference type="GO" id="GO:1905897">
    <property type="term" value="P:regulation of response to endoplasmic reticulum stress"/>
    <property type="evidence" value="ECO:0007669"/>
    <property type="project" value="TreeGrafter"/>
</dbReference>
<dbReference type="GO" id="GO:0012505">
    <property type="term" value="C:endomembrane system"/>
    <property type="evidence" value="ECO:0007669"/>
    <property type="project" value="UniProtKB-SubCell"/>
</dbReference>
<name>A0AAD6Y319_9AGAR</name>
<dbReference type="GO" id="GO:0005737">
    <property type="term" value="C:cytoplasm"/>
    <property type="evidence" value="ECO:0007669"/>
    <property type="project" value="TreeGrafter"/>
</dbReference>
<evidence type="ECO:0000313" key="9">
    <source>
        <dbReference type="Proteomes" id="UP001219525"/>
    </source>
</evidence>
<dbReference type="PANTHER" id="PTHR13325:SF3">
    <property type="entry name" value="MEMBRANE-BOUND TRANSCRIPTION FACTOR SITE-2 PROTEASE"/>
    <property type="match status" value="1"/>
</dbReference>
<comment type="caution">
    <text evidence="8">The sequence shown here is derived from an EMBL/GenBank/DDBJ whole genome shotgun (WGS) entry which is preliminary data.</text>
</comment>
<dbReference type="GO" id="GO:0016020">
    <property type="term" value="C:membrane"/>
    <property type="evidence" value="ECO:0007669"/>
    <property type="project" value="InterPro"/>
</dbReference>
<dbReference type="Proteomes" id="UP001219525">
    <property type="component" value="Unassembled WGS sequence"/>
</dbReference>
<dbReference type="GO" id="GO:0031293">
    <property type="term" value="P:membrane protein intracellular domain proteolysis"/>
    <property type="evidence" value="ECO:0007669"/>
    <property type="project" value="TreeGrafter"/>
</dbReference>
<comment type="subcellular location">
    <subcellularLocation>
        <location evidence="1">Endomembrane system</location>
        <topology evidence="1">Multi-pass membrane protein</topology>
    </subcellularLocation>
</comment>
<dbReference type="GO" id="GO:0004222">
    <property type="term" value="F:metalloendopeptidase activity"/>
    <property type="evidence" value="ECO:0007669"/>
    <property type="project" value="InterPro"/>
</dbReference>
<evidence type="ECO:0000313" key="8">
    <source>
        <dbReference type="EMBL" id="KAJ7198766.1"/>
    </source>
</evidence>
<protein>
    <recommendedName>
        <fullName evidence="5">Endopeptidase S2P</fullName>
    </recommendedName>
</protein>
<feature type="transmembrane region" description="Helical" evidence="6">
    <location>
        <begin position="188"/>
        <end position="209"/>
    </location>
</feature>
<proteinExistence type="predicted"/>
<accession>A0AAD6Y319</accession>
<evidence type="ECO:0000256" key="3">
    <source>
        <dbReference type="ARBA" id="ARBA00022989"/>
    </source>
</evidence>
<evidence type="ECO:0000256" key="5">
    <source>
        <dbReference type="ARBA" id="ARBA00032658"/>
    </source>
</evidence>
<organism evidence="8 9">
    <name type="scientific">Mycena pura</name>
    <dbReference type="NCBI Taxonomy" id="153505"/>
    <lineage>
        <taxon>Eukaryota</taxon>
        <taxon>Fungi</taxon>
        <taxon>Dikarya</taxon>
        <taxon>Basidiomycota</taxon>
        <taxon>Agaricomycotina</taxon>
        <taxon>Agaricomycetes</taxon>
        <taxon>Agaricomycetidae</taxon>
        <taxon>Agaricales</taxon>
        <taxon>Marasmiineae</taxon>
        <taxon>Mycenaceae</taxon>
        <taxon>Mycena</taxon>
    </lineage>
</organism>
<dbReference type="EMBL" id="JARJCW010000071">
    <property type="protein sequence ID" value="KAJ7198766.1"/>
    <property type="molecule type" value="Genomic_DNA"/>
</dbReference>
<keyword evidence="2 6" id="KW-0812">Transmembrane</keyword>
<gene>
    <name evidence="8" type="ORF">GGX14DRAFT_699937</name>
</gene>
<evidence type="ECO:0000256" key="6">
    <source>
        <dbReference type="SAM" id="Phobius"/>
    </source>
</evidence>
<dbReference type="Pfam" id="PF02163">
    <property type="entry name" value="Peptidase_M50"/>
    <property type="match status" value="1"/>
</dbReference>
<evidence type="ECO:0000259" key="7">
    <source>
        <dbReference type="Pfam" id="PF02163"/>
    </source>
</evidence>
<keyword evidence="9" id="KW-1185">Reference proteome</keyword>
<dbReference type="InterPro" id="IPR008915">
    <property type="entry name" value="Peptidase_M50"/>
</dbReference>
<dbReference type="InterPro" id="IPR001193">
    <property type="entry name" value="MBTPS2"/>
</dbReference>
<feature type="transmembrane region" description="Helical" evidence="6">
    <location>
        <begin position="229"/>
        <end position="247"/>
    </location>
</feature>
<keyword evidence="4 6" id="KW-0472">Membrane</keyword>
<reference evidence="8" key="1">
    <citation type="submission" date="2023-03" db="EMBL/GenBank/DDBJ databases">
        <title>Massive genome expansion in bonnet fungi (Mycena s.s.) driven by repeated elements and novel gene families across ecological guilds.</title>
        <authorList>
            <consortium name="Lawrence Berkeley National Laboratory"/>
            <person name="Harder C.B."/>
            <person name="Miyauchi S."/>
            <person name="Viragh M."/>
            <person name="Kuo A."/>
            <person name="Thoen E."/>
            <person name="Andreopoulos B."/>
            <person name="Lu D."/>
            <person name="Skrede I."/>
            <person name="Drula E."/>
            <person name="Henrissat B."/>
            <person name="Morin E."/>
            <person name="Kohler A."/>
            <person name="Barry K."/>
            <person name="LaButti K."/>
            <person name="Morin E."/>
            <person name="Salamov A."/>
            <person name="Lipzen A."/>
            <person name="Mereny Z."/>
            <person name="Hegedus B."/>
            <person name="Baldrian P."/>
            <person name="Stursova M."/>
            <person name="Weitz H."/>
            <person name="Taylor A."/>
            <person name="Grigoriev I.V."/>
            <person name="Nagy L.G."/>
            <person name="Martin F."/>
            <person name="Kauserud H."/>
        </authorList>
    </citation>
    <scope>NUCLEOTIDE SEQUENCE</scope>
    <source>
        <strain evidence="8">9144</strain>
    </source>
</reference>
<feature type="transmembrane region" description="Helical" evidence="6">
    <location>
        <begin position="87"/>
        <end position="110"/>
    </location>
</feature>
<sequence length="539" mass="59462">MGFVLVLLLVWTIIHGTNYLLRLGKAQSLLPTPRFAPRQLHFWNTRSTQIILNKLHVRIQTSAWNGVHDILSKAVAARSGARVRALIYFYNVGSVAGILGSAISLGLLIWNCGRGLLPLFHNSLVHLSPVSPPAPLARRGSDVTENRPTVIIAPLIPGVTTPLSDLPVILIAVFLSQTVHELGHAISAALNAVPIVSAGASFTVVVPAAFVTFPTTAMEALRPWPRSQIIAAGPFHNLVFWALLLLVDHLGTGDLLMRLLYRDISDLGRVVMHTDRQDSDLREYLPLGSLITKLDDMSLGSPVDRWTPYLTSPPGFSSGWCVDRADYLANPQSCCDPQAPFSHLSCFVAVSPAEKGCLDAIPILTTGQKQRCESDSNCESDSRCVHPHEHAQLLRLTVHFDGRDQVILWRGPLTEVHEQVKVGNFRPRFRLLPLWAYVSTSLFWDYLKLATLSLYLFNLLPLPHLDGTQFMQALLDMVLPDGTGFDEYDVEALEAATNRNQVALSRNRARWKSGLGRGIPIVTTCIFILSTLLALITTR</sequence>
<evidence type="ECO:0000256" key="2">
    <source>
        <dbReference type="ARBA" id="ARBA00022692"/>
    </source>
</evidence>
<evidence type="ECO:0000256" key="4">
    <source>
        <dbReference type="ARBA" id="ARBA00023136"/>
    </source>
</evidence>
<dbReference type="AlphaFoldDB" id="A0AAD6Y319"/>